<evidence type="ECO:0000256" key="1">
    <source>
        <dbReference type="SAM" id="SignalP"/>
    </source>
</evidence>
<gene>
    <name evidence="2" type="ORF">FIA58_014835</name>
</gene>
<dbReference type="Pfam" id="PF07610">
    <property type="entry name" value="DUF1573"/>
    <property type="match status" value="1"/>
</dbReference>
<protein>
    <submittedName>
        <fullName evidence="2">DUF1573 domain-containing protein</fullName>
    </submittedName>
</protein>
<proteinExistence type="predicted"/>
<dbReference type="InterPro" id="IPR013783">
    <property type="entry name" value="Ig-like_fold"/>
</dbReference>
<reference evidence="2" key="1">
    <citation type="submission" date="2019-05" db="EMBL/GenBank/DDBJ databases">
        <authorList>
            <person name="Lianzixin W."/>
        </authorList>
    </citation>
    <scope>NUCLEOTIDE SEQUENCE</scope>
    <source>
        <strain evidence="2">EC11</strain>
    </source>
</reference>
<evidence type="ECO:0000313" key="3">
    <source>
        <dbReference type="Proteomes" id="UP000817854"/>
    </source>
</evidence>
<feature type="signal peptide" evidence="1">
    <location>
        <begin position="1"/>
        <end position="21"/>
    </location>
</feature>
<keyword evidence="1" id="KW-0732">Signal</keyword>
<dbReference type="PANTHER" id="PTHR37833">
    <property type="entry name" value="LIPOPROTEIN-RELATED"/>
    <property type="match status" value="1"/>
</dbReference>
<dbReference type="Gene3D" id="2.60.40.10">
    <property type="entry name" value="Immunoglobulins"/>
    <property type="match status" value="1"/>
</dbReference>
<accession>A0ABX0IT47</accession>
<feature type="chain" id="PRO_5045617689" evidence="1">
    <location>
        <begin position="22"/>
        <end position="158"/>
    </location>
</feature>
<dbReference type="InterPro" id="IPR011467">
    <property type="entry name" value="DUF1573"/>
</dbReference>
<evidence type="ECO:0000313" key="2">
    <source>
        <dbReference type="EMBL" id="NHN26957.1"/>
    </source>
</evidence>
<name>A0ABX0IT47_9FLAO</name>
<organism evidence="2 3">
    <name type="scientific">Flavobacterium jejuense</name>
    <dbReference type="NCBI Taxonomy" id="1544455"/>
    <lineage>
        <taxon>Bacteria</taxon>
        <taxon>Pseudomonadati</taxon>
        <taxon>Bacteroidota</taxon>
        <taxon>Flavobacteriia</taxon>
        <taxon>Flavobacteriales</taxon>
        <taxon>Flavobacteriaceae</taxon>
        <taxon>Flavobacterium</taxon>
    </lineage>
</organism>
<comment type="caution">
    <text evidence="2">The sequence shown here is derived from an EMBL/GenBank/DDBJ whole genome shotgun (WGS) entry which is preliminary data.</text>
</comment>
<dbReference type="Proteomes" id="UP000817854">
    <property type="component" value="Unassembled WGS sequence"/>
</dbReference>
<dbReference type="RefSeq" id="WP_140963276.1">
    <property type="nucleotide sequence ID" value="NZ_VEVQ02000010.1"/>
</dbReference>
<reference evidence="2" key="2">
    <citation type="submission" date="2020-02" db="EMBL/GenBank/DDBJ databases">
        <title>Flavobacterium profundi sp. nov., isolated from a deep-sea seamount.</title>
        <authorList>
            <person name="Zhang D.-C."/>
        </authorList>
    </citation>
    <scope>NUCLEOTIDE SEQUENCE</scope>
    <source>
        <strain evidence="2">EC11</strain>
    </source>
</reference>
<dbReference type="PANTHER" id="PTHR37833:SF1">
    <property type="entry name" value="SIGNAL PEPTIDE PROTEIN"/>
    <property type="match status" value="1"/>
</dbReference>
<dbReference type="EMBL" id="VEVQ02000010">
    <property type="protein sequence ID" value="NHN26957.1"/>
    <property type="molecule type" value="Genomic_DNA"/>
</dbReference>
<keyword evidence="3" id="KW-1185">Reference proteome</keyword>
<sequence length="158" mass="16903">MKTLKLSIVALFICSLSFAQAVEAKKAISKAPSTVAPAAAQTKASAMKWETETHEFGEIEKGKPASYEFTFTNTTKETILITNVKPSCGCTAANYTKTPIKPGEKGSITATYNAASPGNFTKTVTVTTSEEGAAPKVLIIKGKVKTEEKKEEKSVMFK</sequence>